<feature type="transmembrane region" description="Helical" evidence="1">
    <location>
        <begin position="328"/>
        <end position="356"/>
    </location>
</feature>
<comment type="caution">
    <text evidence="2">The sequence shown here is derived from an EMBL/GenBank/DDBJ whole genome shotgun (WGS) entry which is preliminary data.</text>
</comment>
<proteinExistence type="predicted"/>
<keyword evidence="1" id="KW-1133">Transmembrane helix</keyword>
<dbReference type="NCBIfam" id="TIGR04370">
    <property type="entry name" value="glyco_rpt_poly"/>
    <property type="match status" value="1"/>
</dbReference>
<keyword evidence="1" id="KW-0472">Membrane</keyword>
<dbReference type="AlphaFoldDB" id="A0A8H2JPJ9"/>
<evidence type="ECO:0000313" key="3">
    <source>
        <dbReference type="Proteomes" id="UP000307702"/>
    </source>
</evidence>
<dbReference type="EMBL" id="SZVP01000003">
    <property type="protein sequence ID" value="TMM46388.1"/>
    <property type="molecule type" value="Genomic_DNA"/>
</dbReference>
<gene>
    <name evidence="2" type="ORF">FCS21_05350</name>
</gene>
<dbReference type="OrthoDB" id="2962842at2"/>
<feature type="transmembrane region" description="Helical" evidence="1">
    <location>
        <begin position="388"/>
        <end position="405"/>
    </location>
</feature>
<feature type="transmembrane region" description="Helical" evidence="1">
    <location>
        <begin position="6"/>
        <end position="21"/>
    </location>
</feature>
<accession>A0A8H2JPJ9</accession>
<feature type="transmembrane region" description="Helical" evidence="1">
    <location>
        <begin position="54"/>
        <end position="72"/>
    </location>
</feature>
<feature type="transmembrane region" description="Helical" evidence="1">
    <location>
        <begin position="28"/>
        <end position="48"/>
    </location>
</feature>
<protein>
    <submittedName>
        <fullName evidence="2">Oligosaccharide repeat unit polymerase</fullName>
    </submittedName>
</protein>
<feature type="transmembrane region" description="Helical" evidence="1">
    <location>
        <begin position="269"/>
        <end position="291"/>
    </location>
</feature>
<evidence type="ECO:0000313" key="2">
    <source>
        <dbReference type="EMBL" id="TMM46388.1"/>
    </source>
</evidence>
<organism evidence="2 3">
    <name type="scientific">Colwellia ponticola</name>
    <dbReference type="NCBI Taxonomy" id="2304625"/>
    <lineage>
        <taxon>Bacteria</taxon>
        <taxon>Pseudomonadati</taxon>
        <taxon>Pseudomonadota</taxon>
        <taxon>Gammaproteobacteria</taxon>
        <taxon>Alteromonadales</taxon>
        <taxon>Colwelliaceae</taxon>
        <taxon>Colwellia</taxon>
    </lineage>
</organism>
<keyword evidence="3" id="KW-1185">Reference proteome</keyword>
<sequence length="415" mass="47868">MIEFLLAILCVLSLTVMFLVPRKNPLFLYNLWWFLWLLLGYINILNLYVVSLSVYLYITLSIVVMNFTYLTMASSKVRITKLGNLRSPKKLRLCARIFLYAFLVITILLIIRMMFLIGFDLGDYWKARFYYFGLEVPGSGVVISLFPSSIFAGLYHILTSGLLFCFILALGLKHKALLYFTFFNVLIWCVLTTGRDLIFFLLIYMIFAFKDRTLSKNKNVIILVAFSIVLISLFRSDGIEMVFYALISYFTGSIVYFDQLLLSGEPDTFQFGAVTFSQVMPFVYHILGVIIEDAGSRPFIELGGVLSEFVRISDGSPFFDYFNALPTWFFFFYVDFGFWGVVVYPSIIAVLLATLYNSFDSNISEHLALMSFVEASLLWSIFKPQLLDPQYLTIIFIFIFIMVKNERSNSNNSIR</sequence>
<feature type="transmembrane region" description="Helical" evidence="1">
    <location>
        <begin position="93"/>
        <end position="117"/>
    </location>
</feature>
<keyword evidence="1" id="KW-0812">Transmembrane</keyword>
<dbReference type="Proteomes" id="UP000307702">
    <property type="component" value="Unassembled WGS sequence"/>
</dbReference>
<feature type="transmembrane region" description="Helical" evidence="1">
    <location>
        <begin position="178"/>
        <end position="207"/>
    </location>
</feature>
<feature type="transmembrane region" description="Helical" evidence="1">
    <location>
        <begin position="153"/>
        <end position="172"/>
    </location>
</feature>
<name>A0A8H2JPJ9_9GAMM</name>
<feature type="transmembrane region" description="Helical" evidence="1">
    <location>
        <begin position="241"/>
        <end position="257"/>
    </location>
</feature>
<reference evidence="2 3" key="1">
    <citation type="submission" date="2019-05" db="EMBL/GenBank/DDBJ databases">
        <title>Colwellia ponticola sp. nov., isolated from seawater.</title>
        <authorList>
            <person name="Yoon J.-H."/>
        </authorList>
    </citation>
    <scope>NUCLEOTIDE SEQUENCE [LARGE SCALE GENOMIC DNA]</scope>
    <source>
        <strain evidence="2 3">OISW-25</strain>
    </source>
</reference>
<feature type="transmembrane region" description="Helical" evidence="1">
    <location>
        <begin position="219"/>
        <end position="235"/>
    </location>
</feature>
<evidence type="ECO:0000256" key="1">
    <source>
        <dbReference type="SAM" id="Phobius"/>
    </source>
</evidence>